<evidence type="ECO:0000313" key="2">
    <source>
        <dbReference type="Proteomes" id="UP000009168"/>
    </source>
</evidence>
<proteinExistence type="predicted"/>
<gene>
    <name evidence="1" type="ORF">TTHERM_00408930</name>
</gene>
<dbReference type="OrthoDB" id="10645265at2759"/>
<organism evidence="1 2">
    <name type="scientific">Tetrahymena thermophila (strain SB210)</name>
    <dbReference type="NCBI Taxonomy" id="312017"/>
    <lineage>
        <taxon>Eukaryota</taxon>
        <taxon>Sar</taxon>
        <taxon>Alveolata</taxon>
        <taxon>Ciliophora</taxon>
        <taxon>Intramacronucleata</taxon>
        <taxon>Oligohymenophorea</taxon>
        <taxon>Hymenostomatida</taxon>
        <taxon>Tetrahymenina</taxon>
        <taxon>Tetrahymenidae</taxon>
        <taxon>Tetrahymena</taxon>
    </lineage>
</organism>
<reference evidence="2" key="1">
    <citation type="journal article" date="2006" name="PLoS Biol.">
        <title>Macronuclear genome sequence of the ciliate Tetrahymena thermophila, a model eukaryote.</title>
        <authorList>
            <person name="Eisen J.A."/>
            <person name="Coyne R.S."/>
            <person name="Wu M."/>
            <person name="Wu D."/>
            <person name="Thiagarajan M."/>
            <person name="Wortman J.R."/>
            <person name="Badger J.H."/>
            <person name="Ren Q."/>
            <person name="Amedeo P."/>
            <person name="Jones K.M."/>
            <person name="Tallon L.J."/>
            <person name="Delcher A.L."/>
            <person name="Salzberg S.L."/>
            <person name="Silva J.C."/>
            <person name="Haas B.J."/>
            <person name="Majoros W.H."/>
            <person name="Farzad M."/>
            <person name="Carlton J.M."/>
            <person name="Smith R.K. Jr."/>
            <person name="Garg J."/>
            <person name="Pearlman R.E."/>
            <person name="Karrer K.M."/>
            <person name="Sun L."/>
            <person name="Manning G."/>
            <person name="Elde N.C."/>
            <person name="Turkewitz A.P."/>
            <person name="Asai D.J."/>
            <person name="Wilkes D.E."/>
            <person name="Wang Y."/>
            <person name="Cai H."/>
            <person name="Collins K."/>
            <person name="Stewart B.A."/>
            <person name="Lee S.R."/>
            <person name="Wilamowska K."/>
            <person name="Weinberg Z."/>
            <person name="Ruzzo W.L."/>
            <person name="Wloga D."/>
            <person name="Gaertig J."/>
            <person name="Frankel J."/>
            <person name="Tsao C.-C."/>
            <person name="Gorovsky M.A."/>
            <person name="Keeling P.J."/>
            <person name="Waller R.F."/>
            <person name="Patron N.J."/>
            <person name="Cherry J.M."/>
            <person name="Stover N.A."/>
            <person name="Krieger C.J."/>
            <person name="del Toro C."/>
            <person name="Ryder H.F."/>
            <person name="Williamson S.C."/>
            <person name="Barbeau R.A."/>
            <person name="Hamilton E.P."/>
            <person name="Orias E."/>
        </authorList>
    </citation>
    <scope>NUCLEOTIDE SEQUENCE [LARGE SCALE GENOMIC DNA]</scope>
    <source>
        <strain evidence="2">SB210</strain>
    </source>
</reference>
<dbReference type="RefSeq" id="XP_001020785.2">
    <property type="nucleotide sequence ID" value="XM_001020785.2"/>
</dbReference>
<dbReference type="GeneID" id="7846006"/>
<accession>I7MKX1</accession>
<dbReference type="EMBL" id="GG662612">
    <property type="protein sequence ID" value="EAS00540.2"/>
    <property type="molecule type" value="Genomic_DNA"/>
</dbReference>
<dbReference type="AlphaFoldDB" id="I7MKX1"/>
<protein>
    <submittedName>
        <fullName evidence="1">Tetratricopeptide repeat protein</fullName>
    </submittedName>
</protein>
<sequence length="443" mass="49116">MDDQKKIKYTKNLKVPPYNLQNDGKYYNDTLKFNARQGHGYAAEQANNLIDELKGDKAVVLNEYIKNGPDRIVNGNLIQTKYCKNAYSTFKNCFKDGEFRYNGQQIEVPPEQYDEVIQLFQDKGIKDVTIRKGHVSYKVAKNIAKSGTIEGLTYDTVTGIKMGINVFGISAVLTFAFTKWNGGSTEECVKQSLQTASSIFGMSLVSHVFSQQFARSSFNGFAHQSTLNVLKKVLTKDQFASFANSFRGEGAKKIYGAAAQQNVAKMVKGQAVFAAGILVLQTGWDVIGVTRGKISGKQFAKNFFSNLGSAGGGIAGAVYGTCIAGPVGGIIGGIVGGIISQFTVKKVLDQITPDDLDEMAEILQNLICKLQQEEYLLTQQEFNDFLNKIQSVINKDFLQNMFESSNRQQYAKDKVKPYFQQALKNRPKIQVNKEINEYLQIEG</sequence>
<keyword evidence="2" id="KW-1185">Reference proteome</keyword>
<name>I7MKX1_TETTS</name>
<dbReference type="InParanoid" id="I7MKX1"/>
<dbReference type="KEGG" id="tet:TTHERM_00408930"/>
<dbReference type="Proteomes" id="UP000009168">
    <property type="component" value="Unassembled WGS sequence"/>
</dbReference>
<evidence type="ECO:0000313" key="1">
    <source>
        <dbReference type="EMBL" id="EAS00540.2"/>
    </source>
</evidence>